<dbReference type="Gene3D" id="2.70.98.10">
    <property type="match status" value="1"/>
</dbReference>
<dbReference type="STRING" id="111015.AXF14_07045"/>
<dbReference type="OrthoDB" id="4739604at2"/>
<dbReference type="InterPro" id="IPR011013">
    <property type="entry name" value="Gal_mutarotase_sf_dom"/>
</dbReference>
<accession>A0A120KL60</accession>
<dbReference type="KEGG" id="ard:AXF14_07045"/>
<reference evidence="2" key="1">
    <citation type="submission" date="2016-02" db="EMBL/GenBank/DDBJ databases">
        <authorList>
            <person name="Holder M.E."/>
            <person name="Ajami N.J."/>
            <person name="Petrosino J.F."/>
        </authorList>
    </citation>
    <scope>NUCLEOTIDE SEQUENCE [LARGE SCALE GENOMIC DNA]</scope>
    <source>
        <strain evidence="2">CCUG 36733</strain>
    </source>
</reference>
<dbReference type="Pfam" id="PF01263">
    <property type="entry name" value="Aldose_epim"/>
    <property type="match status" value="2"/>
</dbReference>
<evidence type="ECO:0000313" key="2">
    <source>
        <dbReference type="Proteomes" id="UP000065220"/>
    </source>
</evidence>
<organism evidence="1 2">
    <name type="scientific">Actinomyces radicidentis</name>
    <dbReference type="NCBI Taxonomy" id="111015"/>
    <lineage>
        <taxon>Bacteria</taxon>
        <taxon>Bacillati</taxon>
        <taxon>Actinomycetota</taxon>
        <taxon>Actinomycetes</taxon>
        <taxon>Actinomycetales</taxon>
        <taxon>Actinomycetaceae</taxon>
        <taxon>Actinomyces</taxon>
    </lineage>
</organism>
<dbReference type="InterPro" id="IPR008183">
    <property type="entry name" value="Aldose_1/G6P_1-epimerase"/>
</dbReference>
<dbReference type="AlphaFoldDB" id="A0A120KL60"/>
<dbReference type="SUPFAM" id="SSF74650">
    <property type="entry name" value="Galactose mutarotase-like"/>
    <property type="match status" value="1"/>
</dbReference>
<gene>
    <name evidence="1" type="ORF">AXF14_07045</name>
</gene>
<name>A0A120KL60_ACTRD</name>
<dbReference type="GO" id="GO:0005975">
    <property type="term" value="P:carbohydrate metabolic process"/>
    <property type="evidence" value="ECO:0007669"/>
    <property type="project" value="InterPro"/>
</dbReference>
<dbReference type="Proteomes" id="UP000065220">
    <property type="component" value="Chromosome"/>
</dbReference>
<evidence type="ECO:0000313" key="1">
    <source>
        <dbReference type="EMBL" id="AMD87379.1"/>
    </source>
</evidence>
<dbReference type="GO" id="GO:0030246">
    <property type="term" value="F:carbohydrate binding"/>
    <property type="evidence" value="ECO:0007669"/>
    <property type="project" value="InterPro"/>
</dbReference>
<protein>
    <submittedName>
        <fullName evidence="1">Aldose epimerase</fullName>
    </submittedName>
</protein>
<proteinExistence type="predicted"/>
<dbReference type="GO" id="GO:0016853">
    <property type="term" value="F:isomerase activity"/>
    <property type="evidence" value="ECO:0007669"/>
    <property type="project" value="InterPro"/>
</dbReference>
<sequence>MINGELIDLRAGDYEARVATAGATLVHLRRAGRDLVVPFDAETSLPCGWQGRALVPWPNRVKDSRYTYGGEEYLLPCNEPETGSALHGLVGWSDFQVASDTAAEDGTDEPEGDAPDDARQPLSEVALELSLPASYGYPWALEVSVRFALDAVTGLTVTTTTTNVGAAVAAPHVPGAPEDDGGQLPAPYGVSAHPYLTRSVPLDECVLTVPAATVLDADPESMAPAGRRPIEGTEWDWREGRPVGETSTDNAYTGLPDGLWEVRLAGGEPGTVVMTAEAPWVQVYTGEHLFRRGVAVEPMTCPPNSFNTGDDLVTLAVGESHSFSYSLREDR</sequence>
<keyword evidence="2" id="KW-1185">Reference proteome</keyword>
<dbReference type="InterPro" id="IPR014718">
    <property type="entry name" value="GH-type_carb-bd"/>
</dbReference>
<dbReference type="EMBL" id="CP014228">
    <property type="protein sequence ID" value="AMD87379.1"/>
    <property type="molecule type" value="Genomic_DNA"/>
</dbReference>
<dbReference type="RefSeq" id="WP_067941991.1">
    <property type="nucleotide sequence ID" value="NZ_CP014228.1"/>
</dbReference>